<dbReference type="Proteomes" id="UP000620124">
    <property type="component" value="Unassembled WGS sequence"/>
</dbReference>
<proteinExistence type="predicted"/>
<gene>
    <name evidence="1" type="ORF">MVEN_00041900</name>
</gene>
<sequence>MALDPPLSGLSDVVDTSHVLGRSCTCDEPSACRCPSTSGCIPSAIPMNKMTSLNLLRDILLGHHLTRSHIAVFYAGLPTIQRSLDLHAISHVSLTLIQCRRLLHHIMTGACGFKFVSTAGVFCLPCALLGF</sequence>
<evidence type="ECO:0000313" key="1">
    <source>
        <dbReference type="EMBL" id="KAF7371851.1"/>
    </source>
</evidence>
<dbReference type="GO" id="GO:0004386">
    <property type="term" value="F:helicase activity"/>
    <property type="evidence" value="ECO:0007669"/>
    <property type="project" value="UniProtKB-KW"/>
</dbReference>
<dbReference type="AlphaFoldDB" id="A0A8H6Z7P0"/>
<keyword evidence="2" id="KW-1185">Reference proteome</keyword>
<evidence type="ECO:0000313" key="2">
    <source>
        <dbReference type="Proteomes" id="UP000620124"/>
    </source>
</evidence>
<dbReference type="OrthoDB" id="10441303at2759"/>
<reference evidence="1" key="1">
    <citation type="submission" date="2020-05" db="EMBL/GenBank/DDBJ databases">
        <title>Mycena genomes resolve the evolution of fungal bioluminescence.</title>
        <authorList>
            <person name="Tsai I.J."/>
        </authorList>
    </citation>
    <scope>NUCLEOTIDE SEQUENCE</scope>
    <source>
        <strain evidence="1">CCC161011</strain>
    </source>
</reference>
<keyword evidence="1" id="KW-0347">Helicase</keyword>
<protein>
    <submittedName>
        <fullName evidence="1">ATP-dependent DNA helicase</fullName>
    </submittedName>
</protein>
<keyword evidence="1" id="KW-0547">Nucleotide-binding</keyword>
<name>A0A8H6Z7P0_9AGAR</name>
<keyword evidence="1" id="KW-0378">Hydrolase</keyword>
<comment type="caution">
    <text evidence="1">The sequence shown here is derived from an EMBL/GenBank/DDBJ whole genome shotgun (WGS) entry which is preliminary data.</text>
</comment>
<keyword evidence="1" id="KW-0067">ATP-binding</keyword>
<organism evidence="1 2">
    <name type="scientific">Mycena venus</name>
    <dbReference type="NCBI Taxonomy" id="2733690"/>
    <lineage>
        <taxon>Eukaryota</taxon>
        <taxon>Fungi</taxon>
        <taxon>Dikarya</taxon>
        <taxon>Basidiomycota</taxon>
        <taxon>Agaricomycotina</taxon>
        <taxon>Agaricomycetes</taxon>
        <taxon>Agaricomycetidae</taxon>
        <taxon>Agaricales</taxon>
        <taxon>Marasmiineae</taxon>
        <taxon>Mycenaceae</taxon>
        <taxon>Mycena</taxon>
    </lineage>
</organism>
<dbReference type="EMBL" id="JACAZI010000001">
    <property type="protein sequence ID" value="KAF7371851.1"/>
    <property type="molecule type" value="Genomic_DNA"/>
</dbReference>
<accession>A0A8H6Z7P0</accession>